<comment type="caution">
    <text evidence="1">The sequence shown here is derived from an EMBL/GenBank/DDBJ whole genome shotgun (WGS) entry which is preliminary data.</text>
</comment>
<proteinExistence type="predicted"/>
<gene>
    <name evidence="1" type="ORF">CEXT_144211</name>
</gene>
<reference evidence="1 2" key="1">
    <citation type="submission" date="2021-06" db="EMBL/GenBank/DDBJ databases">
        <title>Caerostris extrusa draft genome.</title>
        <authorList>
            <person name="Kono N."/>
            <person name="Arakawa K."/>
        </authorList>
    </citation>
    <scope>NUCLEOTIDE SEQUENCE [LARGE SCALE GENOMIC DNA]</scope>
</reference>
<protein>
    <submittedName>
        <fullName evidence="1">Uncharacterized protein</fullName>
    </submittedName>
</protein>
<dbReference type="AlphaFoldDB" id="A0AAV4VA94"/>
<evidence type="ECO:0000313" key="1">
    <source>
        <dbReference type="EMBL" id="GIY67266.1"/>
    </source>
</evidence>
<keyword evidence="2" id="KW-1185">Reference proteome</keyword>
<evidence type="ECO:0000313" key="2">
    <source>
        <dbReference type="Proteomes" id="UP001054945"/>
    </source>
</evidence>
<name>A0AAV4VA94_CAEEX</name>
<dbReference type="Proteomes" id="UP001054945">
    <property type="component" value="Unassembled WGS sequence"/>
</dbReference>
<accession>A0AAV4VA94</accession>
<organism evidence="1 2">
    <name type="scientific">Caerostris extrusa</name>
    <name type="common">Bark spider</name>
    <name type="synonym">Caerostris bankana</name>
    <dbReference type="NCBI Taxonomy" id="172846"/>
    <lineage>
        <taxon>Eukaryota</taxon>
        <taxon>Metazoa</taxon>
        <taxon>Ecdysozoa</taxon>
        <taxon>Arthropoda</taxon>
        <taxon>Chelicerata</taxon>
        <taxon>Arachnida</taxon>
        <taxon>Araneae</taxon>
        <taxon>Araneomorphae</taxon>
        <taxon>Entelegynae</taxon>
        <taxon>Araneoidea</taxon>
        <taxon>Araneidae</taxon>
        <taxon>Caerostris</taxon>
    </lineage>
</organism>
<sequence>MEEGLPLDQGVEFLYLRRNSNLLLFFSPVEARKSSLEKFGQEVLLMNVIAPNYEAAEGNGWLCSSRGRETKEGGISLFLELTRSSMPARSHHLPNTYQRFQGVDHNGHRAFS</sequence>
<dbReference type="EMBL" id="BPLR01014221">
    <property type="protein sequence ID" value="GIY67266.1"/>
    <property type="molecule type" value="Genomic_DNA"/>
</dbReference>